<evidence type="ECO:0000313" key="3">
    <source>
        <dbReference type="Proteomes" id="UP000215914"/>
    </source>
</evidence>
<organism evidence="2 3">
    <name type="scientific">Helianthus annuus</name>
    <name type="common">Common sunflower</name>
    <dbReference type="NCBI Taxonomy" id="4232"/>
    <lineage>
        <taxon>Eukaryota</taxon>
        <taxon>Viridiplantae</taxon>
        <taxon>Streptophyta</taxon>
        <taxon>Embryophyta</taxon>
        <taxon>Tracheophyta</taxon>
        <taxon>Spermatophyta</taxon>
        <taxon>Magnoliopsida</taxon>
        <taxon>eudicotyledons</taxon>
        <taxon>Gunneridae</taxon>
        <taxon>Pentapetalae</taxon>
        <taxon>asterids</taxon>
        <taxon>campanulids</taxon>
        <taxon>Asterales</taxon>
        <taxon>Asteraceae</taxon>
        <taxon>Asteroideae</taxon>
        <taxon>Heliantheae alliance</taxon>
        <taxon>Heliantheae</taxon>
        <taxon>Helianthus</taxon>
    </lineage>
</organism>
<reference evidence="2" key="1">
    <citation type="journal article" date="2017" name="Nature">
        <title>The sunflower genome provides insights into oil metabolism, flowering and Asterid evolution.</title>
        <authorList>
            <person name="Badouin H."/>
            <person name="Gouzy J."/>
            <person name="Grassa C.J."/>
            <person name="Murat F."/>
            <person name="Staton S.E."/>
            <person name="Cottret L."/>
            <person name="Lelandais-Briere C."/>
            <person name="Owens G.L."/>
            <person name="Carrere S."/>
            <person name="Mayjonade B."/>
            <person name="Legrand L."/>
            <person name="Gill N."/>
            <person name="Kane N.C."/>
            <person name="Bowers J.E."/>
            <person name="Hubner S."/>
            <person name="Bellec A."/>
            <person name="Berard A."/>
            <person name="Berges H."/>
            <person name="Blanchet N."/>
            <person name="Boniface M.C."/>
            <person name="Brunel D."/>
            <person name="Catrice O."/>
            <person name="Chaidir N."/>
            <person name="Claudel C."/>
            <person name="Donnadieu C."/>
            <person name="Faraut T."/>
            <person name="Fievet G."/>
            <person name="Helmstetter N."/>
            <person name="King M."/>
            <person name="Knapp S.J."/>
            <person name="Lai Z."/>
            <person name="Le Paslier M.C."/>
            <person name="Lippi Y."/>
            <person name="Lorenzon L."/>
            <person name="Mandel J.R."/>
            <person name="Marage G."/>
            <person name="Marchand G."/>
            <person name="Marquand E."/>
            <person name="Bret-Mestries E."/>
            <person name="Morien E."/>
            <person name="Nambeesan S."/>
            <person name="Nguyen T."/>
            <person name="Pegot-Espagnet P."/>
            <person name="Pouilly N."/>
            <person name="Raftis F."/>
            <person name="Sallet E."/>
            <person name="Schiex T."/>
            <person name="Thomas J."/>
            <person name="Vandecasteele C."/>
            <person name="Vares D."/>
            <person name="Vear F."/>
            <person name="Vautrin S."/>
            <person name="Crespi M."/>
            <person name="Mangin B."/>
            <person name="Burke J.M."/>
            <person name="Salse J."/>
            <person name="Munos S."/>
            <person name="Vincourt P."/>
            <person name="Rieseberg L.H."/>
            <person name="Langlade N.B."/>
        </authorList>
    </citation>
    <scope>NUCLEOTIDE SEQUENCE</scope>
    <source>
        <tissue evidence="2">Leaves</tissue>
    </source>
</reference>
<proteinExistence type="predicted"/>
<evidence type="ECO:0000313" key="2">
    <source>
        <dbReference type="EMBL" id="KAF5808252.1"/>
    </source>
</evidence>
<name>A0A9K3NPH0_HELAN</name>
<evidence type="ECO:0000256" key="1">
    <source>
        <dbReference type="SAM" id="MobiDB-lite"/>
    </source>
</evidence>
<accession>A0A9K3NPH0</accession>
<dbReference type="Gramene" id="mRNA:HanXRQr2_Chr04g0143281">
    <property type="protein sequence ID" value="CDS:HanXRQr2_Chr04g0143281.1"/>
    <property type="gene ID" value="HanXRQr2_Chr04g0143281"/>
</dbReference>
<dbReference type="Proteomes" id="UP000215914">
    <property type="component" value="Unassembled WGS sequence"/>
</dbReference>
<reference evidence="2" key="2">
    <citation type="submission" date="2020-06" db="EMBL/GenBank/DDBJ databases">
        <title>Helianthus annuus Genome sequencing and assembly Release 2.</title>
        <authorList>
            <person name="Gouzy J."/>
            <person name="Langlade N."/>
            <person name="Munos S."/>
        </authorList>
    </citation>
    <scope>NUCLEOTIDE SEQUENCE</scope>
    <source>
        <tissue evidence="2">Leaves</tissue>
    </source>
</reference>
<dbReference type="EMBL" id="MNCJ02000319">
    <property type="protein sequence ID" value="KAF5808252.1"/>
    <property type="molecule type" value="Genomic_DNA"/>
</dbReference>
<feature type="region of interest" description="Disordered" evidence="1">
    <location>
        <begin position="37"/>
        <end position="57"/>
    </location>
</feature>
<sequence>MRIGCDELSFSWMHVRHANWMIEHKETCRPMLRFANSDGMGYETSRSKPKTGSSKGS</sequence>
<comment type="caution">
    <text evidence="2">The sequence shown here is derived from an EMBL/GenBank/DDBJ whole genome shotgun (WGS) entry which is preliminary data.</text>
</comment>
<keyword evidence="3" id="KW-1185">Reference proteome</keyword>
<gene>
    <name evidence="2" type="ORF">HanXRQr2_Chr04g0143281</name>
</gene>
<dbReference type="AlphaFoldDB" id="A0A9K3NPH0"/>
<protein>
    <submittedName>
        <fullName evidence="2">Uncharacterized protein</fullName>
    </submittedName>
</protein>